<gene>
    <name evidence="1" type="ORF">GGR43_003655</name>
</gene>
<comment type="caution">
    <text evidence="1">The sequence shown here is derived from an EMBL/GenBank/DDBJ whole genome shotgun (WGS) entry which is preliminary data.</text>
</comment>
<proteinExistence type="predicted"/>
<dbReference type="Proteomes" id="UP000571950">
    <property type="component" value="Unassembled WGS sequence"/>
</dbReference>
<sequence>MSIDEYRRLQGGKKMSLLESRTPSAFESIMRGLNEAHDYANGKDIGAVVHVADVFRQEPERSPGT</sequence>
<keyword evidence="2" id="KW-1185">Reference proteome</keyword>
<accession>A0A7W6BJ04</accession>
<protein>
    <submittedName>
        <fullName evidence="1">Uncharacterized protein</fullName>
    </submittedName>
</protein>
<evidence type="ECO:0000313" key="2">
    <source>
        <dbReference type="Proteomes" id="UP000571950"/>
    </source>
</evidence>
<name>A0A7W6BJ04_9SPHN</name>
<dbReference type="AlphaFoldDB" id="A0A7W6BJ04"/>
<dbReference type="EMBL" id="JACIDT010000016">
    <property type="protein sequence ID" value="MBB3927916.1"/>
    <property type="molecule type" value="Genomic_DNA"/>
</dbReference>
<evidence type="ECO:0000313" key="1">
    <source>
        <dbReference type="EMBL" id="MBB3927916.1"/>
    </source>
</evidence>
<reference evidence="1 2" key="1">
    <citation type="submission" date="2020-08" db="EMBL/GenBank/DDBJ databases">
        <title>Genomic Encyclopedia of Type Strains, Phase IV (KMG-IV): sequencing the most valuable type-strain genomes for metagenomic binning, comparative biology and taxonomic classification.</title>
        <authorList>
            <person name="Goeker M."/>
        </authorList>
    </citation>
    <scope>NUCLEOTIDE SEQUENCE [LARGE SCALE GENOMIC DNA]</scope>
    <source>
        <strain evidence="1 2">DSM 26189</strain>
    </source>
</reference>
<organism evidence="1 2">
    <name type="scientific">Sphingobium jiangsuense</name>
    <dbReference type="NCBI Taxonomy" id="870476"/>
    <lineage>
        <taxon>Bacteria</taxon>
        <taxon>Pseudomonadati</taxon>
        <taxon>Pseudomonadota</taxon>
        <taxon>Alphaproteobacteria</taxon>
        <taxon>Sphingomonadales</taxon>
        <taxon>Sphingomonadaceae</taxon>
        <taxon>Sphingobium</taxon>
    </lineage>
</organism>